<sequence>MCVFKVLFQPPYYKKKKKTIGPIIASKGGSKLLF</sequence>
<dbReference type="EMBL" id="GBRH01236722">
    <property type="protein sequence ID" value="JAD61173.1"/>
    <property type="molecule type" value="Transcribed_RNA"/>
</dbReference>
<protein>
    <submittedName>
        <fullName evidence="1">Uncharacterized protein</fullName>
    </submittedName>
</protein>
<organism evidence="1">
    <name type="scientific">Arundo donax</name>
    <name type="common">Giant reed</name>
    <name type="synonym">Donax arundinaceus</name>
    <dbReference type="NCBI Taxonomy" id="35708"/>
    <lineage>
        <taxon>Eukaryota</taxon>
        <taxon>Viridiplantae</taxon>
        <taxon>Streptophyta</taxon>
        <taxon>Embryophyta</taxon>
        <taxon>Tracheophyta</taxon>
        <taxon>Spermatophyta</taxon>
        <taxon>Magnoliopsida</taxon>
        <taxon>Liliopsida</taxon>
        <taxon>Poales</taxon>
        <taxon>Poaceae</taxon>
        <taxon>PACMAD clade</taxon>
        <taxon>Arundinoideae</taxon>
        <taxon>Arundineae</taxon>
        <taxon>Arundo</taxon>
    </lineage>
</organism>
<reference evidence="1" key="2">
    <citation type="journal article" date="2015" name="Data Brief">
        <title>Shoot transcriptome of the giant reed, Arundo donax.</title>
        <authorList>
            <person name="Barrero R.A."/>
            <person name="Guerrero F.D."/>
            <person name="Moolhuijzen P."/>
            <person name="Goolsby J.A."/>
            <person name="Tidwell J."/>
            <person name="Bellgard S.E."/>
            <person name="Bellgard M.I."/>
        </authorList>
    </citation>
    <scope>NUCLEOTIDE SEQUENCE</scope>
    <source>
        <tissue evidence="1">Shoot tissue taken approximately 20 cm above the soil surface</tissue>
    </source>
</reference>
<proteinExistence type="predicted"/>
<accession>A0A0A9BGB9</accession>
<dbReference type="AlphaFoldDB" id="A0A0A9BGB9"/>
<evidence type="ECO:0000313" key="1">
    <source>
        <dbReference type="EMBL" id="JAD61173.1"/>
    </source>
</evidence>
<reference evidence="1" key="1">
    <citation type="submission" date="2014-09" db="EMBL/GenBank/DDBJ databases">
        <authorList>
            <person name="Magalhaes I.L.F."/>
            <person name="Oliveira U."/>
            <person name="Santos F.R."/>
            <person name="Vidigal T.H.D.A."/>
            <person name="Brescovit A.D."/>
            <person name="Santos A.J."/>
        </authorList>
    </citation>
    <scope>NUCLEOTIDE SEQUENCE</scope>
    <source>
        <tissue evidence="1">Shoot tissue taken approximately 20 cm above the soil surface</tissue>
    </source>
</reference>
<name>A0A0A9BGB9_ARUDO</name>